<keyword evidence="2" id="KW-1185">Reference proteome</keyword>
<sequence length="341" mass="39647">MPSPTSHSRCRKQQEPPPCIMHQTTQHIPLPITTRCIGFSTAKFFGKLYTFQTDAVPQHDIYAFYRASLAIFEAKMYFVKQQYEHLKRYDPVYNFKTYLGFVYHWQTFLPIAKFIESLGVMEYEGSTFCPIFTANIYDDDEKLIPQSEHVTLTNLRETVLALADKDTLYLYRQQFYRNCPLPGAIWSGSSEDPVLKNPDDFIKANYTEKDLQEDLKAACEVVKSAKQILPKIVSCTNLLDRQGRPSMFVSNPQFNMRIKNRKGSQPLLEYYKNVEVIGDIEDFWNVRSITKSEQMFGCLTLPGELPELHKHAYPYYSVRHLFVAPQRISISFDKVCQSFKV</sequence>
<proteinExistence type="predicted"/>
<name>A0A653C2Y3_CALMS</name>
<evidence type="ECO:0000313" key="1">
    <source>
        <dbReference type="EMBL" id="VEN42306.1"/>
    </source>
</evidence>
<reference evidence="1 2" key="1">
    <citation type="submission" date="2019-01" db="EMBL/GenBank/DDBJ databases">
        <authorList>
            <person name="Sayadi A."/>
        </authorList>
    </citation>
    <scope>NUCLEOTIDE SEQUENCE [LARGE SCALE GENOMIC DNA]</scope>
</reference>
<dbReference type="Proteomes" id="UP000410492">
    <property type="component" value="Unassembled WGS sequence"/>
</dbReference>
<gene>
    <name evidence="1" type="ORF">CALMAC_LOCUS5842</name>
</gene>
<dbReference type="AlphaFoldDB" id="A0A653C2Y3"/>
<organism evidence="1 2">
    <name type="scientific">Callosobruchus maculatus</name>
    <name type="common">Southern cowpea weevil</name>
    <name type="synonym">Pulse bruchid</name>
    <dbReference type="NCBI Taxonomy" id="64391"/>
    <lineage>
        <taxon>Eukaryota</taxon>
        <taxon>Metazoa</taxon>
        <taxon>Ecdysozoa</taxon>
        <taxon>Arthropoda</taxon>
        <taxon>Hexapoda</taxon>
        <taxon>Insecta</taxon>
        <taxon>Pterygota</taxon>
        <taxon>Neoptera</taxon>
        <taxon>Endopterygota</taxon>
        <taxon>Coleoptera</taxon>
        <taxon>Polyphaga</taxon>
        <taxon>Cucujiformia</taxon>
        <taxon>Chrysomeloidea</taxon>
        <taxon>Chrysomelidae</taxon>
        <taxon>Bruchinae</taxon>
        <taxon>Bruchini</taxon>
        <taxon>Callosobruchus</taxon>
    </lineage>
</organism>
<protein>
    <submittedName>
        <fullName evidence="1">Uncharacterized protein</fullName>
    </submittedName>
</protein>
<accession>A0A653C2Y3</accession>
<evidence type="ECO:0000313" key="2">
    <source>
        <dbReference type="Proteomes" id="UP000410492"/>
    </source>
</evidence>
<dbReference type="EMBL" id="CAACVG010006886">
    <property type="protein sequence ID" value="VEN42306.1"/>
    <property type="molecule type" value="Genomic_DNA"/>
</dbReference>
<dbReference type="OrthoDB" id="8044645at2759"/>